<dbReference type="GO" id="GO:0097506">
    <property type="term" value="F:deaminated base DNA N-glycosylase activity"/>
    <property type="evidence" value="ECO:0007669"/>
    <property type="project" value="UniProtKB-ARBA"/>
</dbReference>
<sequence length="292" mass="32581">MNFSFTLLDLYLEWGVDCTLSEKPLNRLEGPRFPPPNRPQLFPNTADRTITQKSLNSENALKQKHTPPLSSTSPAQPLSPLSSSPSTLPIQQAITLAQNFETPEALLAFLPTSSFCPLSETATHTVVAILPATPTHPKLLIIGDAPSDEEDLTGRAFAGKTGSSLAHVFSSIGIELDQTTRMPLIPWRPPGGRKPTPYELTLYKPFLYRFITLLKPDFIVTLGHLPAQILLNSSQPFSQLRGQWHTATLSPMEYSFPLFSFRHPLQVARSPKFKKELWEDLKIFFTNFSLNS</sequence>
<evidence type="ECO:0000256" key="3">
    <source>
        <dbReference type="ARBA" id="ARBA00022763"/>
    </source>
</evidence>
<dbReference type="EMBL" id="CP060244">
    <property type="protein sequence ID" value="QNT77859.1"/>
    <property type="molecule type" value="Genomic_DNA"/>
</dbReference>
<feature type="region of interest" description="Disordered" evidence="8">
    <location>
        <begin position="25"/>
        <end position="44"/>
    </location>
</feature>
<dbReference type="AlphaFoldDB" id="A0A7H1NPZ9"/>
<dbReference type="SMART" id="SM00987">
    <property type="entry name" value="UreE_C"/>
    <property type="match status" value="1"/>
</dbReference>
<evidence type="ECO:0000313" key="10">
    <source>
        <dbReference type="EMBL" id="QNT77859.1"/>
    </source>
</evidence>
<dbReference type="PANTHER" id="PTHR33693">
    <property type="entry name" value="TYPE-5 URACIL-DNA GLYCOSYLASE"/>
    <property type="match status" value="1"/>
</dbReference>
<dbReference type="InterPro" id="IPR036895">
    <property type="entry name" value="Uracil-DNA_glycosylase-like_sf"/>
</dbReference>
<feature type="domain" description="Uracil-DNA glycosylase-like" evidence="9">
    <location>
        <begin position="130"/>
        <end position="282"/>
    </location>
</feature>
<dbReference type="GO" id="GO:0046872">
    <property type="term" value="F:metal ion binding"/>
    <property type="evidence" value="ECO:0007669"/>
    <property type="project" value="UniProtKB-KW"/>
</dbReference>
<keyword evidence="5" id="KW-0408">Iron</keyword>
<keyword evidence="11" id="KW-1185">Reference proteome</keyword>
<evidence type="ECO:0000256" key="8">
    <source>
        <dbReference type="SAM" id="MobiDB-lite"/>
    </source>
</evidence>
<dbReference type="RefSeq" id="WP_203414264.1">
    <property type="nucleotide sequence ID" value="NZ_CP060244.1"/>
</dbReference>
<dbReference type="GO" id="GO:0006281">
    <property type="term" value="P:DNA repair"/>
    <property type="evidence" value="ECO:0007669"/>
    <property type="project" value="UniProtKB-KW"/>
</dbReference>
<dbReference type="Gene3D" id="3.40.470.10">
    <property type="entry name" value="Uracil-DNA glycosylase-like domain"/>
    <property type="match status" value="1"/>
</dbReference>
<proteinExistence type="predicted"/>
<feature type="region of interest" description="Disordered" evidence="8">
    <location>
        <begin position="59"/>
        <end position="85"/>
    </location>
</feature>
<evidence type="ECO:0000256" key="5">
    <source>
        <dbReference type="ARBA" id="ARBA00023004"/>
    </source>
</evidence>
<keyword evidence="1" id="KW-0004">4Fe-4S</keyword>
<keyword evidence="6" id="KW-0411">Iron-sulfur</keyword>
<dbReference type="InterPro" id="IPR051536">
    <property type="entry name" value="UDG_Type-4/5"/>
</dbReference>
<keyword evidence="2" id="KW-0479">Metal-binding</keyword>
<dbReference type="CDD" id="cd10030">
    <property type="entry name" value="UDG-F4_TTUDGA_SPO1dp_like"/>
    <property type="match status" value="1"/>
</dbReference>
<evidence type="ECO:0000256" key="4">
    <source>
        <dbReference type="ARBA" id="ARBA00022801"/>
    </source>
</evidence>
<evidence type="ECO:0000256" key="2">
    <source>
        <dbReference type="ARBA" id="ARBA00022723"/>
    </source>
</evidence>
<accession>A0A7H1NPZ9</accession>
<keyword evidence="4" id="KW-0378">Hydrolase</keyword>
<dbReference type="SUPFAM" id="SSF52141">
    <property type="entry name" value="Uracil-DNA glycosylase-like"/>
    <property type="match status" value="1"/>
</dbReference>
<evidence type="ECO:0000259" key="9">
    <source>
        <dbReference type="SMART" id="SM00986"/>
    </source>
</evidence>
<dbReference type="GO" id="GO:0051539">
    <property type="term" value="F:4 iron, 4 sulfur cluster binding"/>
    <property type="evidence" value="ECO:0007669"/>
    <property type="project" value="UniProtKB-KW"/>
</dbReference>
<evidence type="ECO:0000256" key="7">
    <source>
        <dbReference type="ARBA" id="ARBA00023204"/>
    </source>
</evidence>
<evidence type="ECO:0000313" key="11">
    <source>
        <dbReference type="Proteomes" id="UP000516349"/>
    </source>
</evidence>
<name>A0A7H1NPZ9_9PROT</name>
<keyword evidence="3" id="KW-0227">DNA damage</keyword>
<evidence type="ECO:0000256" key="1">
    <source>
        <dbReference type="ARBA" id="ARBA00022485"/>
    </source>
</evidence>
<feature type="compositionally biased region" description="Low complexity" evidence="8">
    <location>
        <begin position="66"/>
        <end position="85"/>
    </location>
</feature>
<dbReference type="SMART" id="SM00986">
    <property type="entry name" value="UDG"/>
    <property type="match status" value="1"/>
</dbReference>
<gene>
    <name evidence="10" type="ORF">JGUZn3_06170</name>
</gene>
<reference evidence="10 11" key="1">
    <citation type="submission" date="2020-08" db="EMBL/GenBank/DDBJ databases">
        <title>Complete genome sequence of Entomobacter blattae G55GP.</title>
        <authorList>
            <person name="Poehlein A."/>
            <person name="Guzman J."/>
            <person name="Daniel R."/>
            <person name="Vilcinskas A."/>
        </authorList>
    </citation>
    <scope>NUCLEOTIDE SEQUENCE [LARGE SCALE GENOMIC DNA]</scope>
    <source>
        <strain evidence="10 11">G55GP</strain>
    </source>
</reference>
<protein>
    <submittedName>
        <fullName evidence="10">Uracil DNA glycosylase superfamily protein</fullName>
    </submittedName>
</protein>
<dbReference type="Pfam" id="PF03167">
    <property type="entry name" value="UDG"/>
    <property type="match status" value="1"/>
</dbReference>
<dbReference type="KEGG" id="ebla:JGUZn3_06170"/>
<organism evidence="10 11">
    <name type="scientific">Entomobacter blattae</name>
    <dbReference type="NCBI Taxonomy" id="2762277"/>
    <lineage>
        <taxon>Bacteria</taxon>
        <taxon>Pseudomonadati</taxon>
        <taxon>Pseudomonadota</taxon>
        <taxon>Alphaproteobacteria</taxon>
        <taxon>Acetobacterales</taxon>
        <taxon>Acetobacteraceae</taxon>
        <taxon>Entomobacter</taxon>
    </lineage>
</organism>
<dbReference type="InterPro" id="IPR005122">
    <property type="entry name" value="Uracil-DNA_glycosylase-like"/>
</dbReference>
<keyword evidence="7" id="KW-0234">DNA repair</keyword>
<dbReference type="PANTHER" id="PTHR33693:SF1">
    <property type="entry name" value="TYPE-4 URACIL-DNA GLYCOSYLASE"/>
    <property type="match status" value="1"/>
</dbReference>
<dbReference type="Proteomes" id="UP000516349">
    <property type="component" value="Chromosome"/>
</dbReference>
<evidence type="ECO:0000256" key="6">
    <source>
        <dbReference type="ARBA" id="ARBA00023014"/>
    </source>
</evidence>